<dbReference type="AlphaFoldDB" id="A0A135HXA0"/>
<dbReference type="InterPro" id="IPR000182">
    <property type="entry name" value="GNAT_dom"/>
</dbReference>
<dbReference type="Proteomes" id="UP000070107">
    <property type="component" value="Unassembled WGS sequence"/>
</dbReference>
<evidence type="ECO:0000313" key="2">
    <source>
        <dbReference type="EMBL" id="KXF77830.1"/>
    </source>
</evidence>
<proteinExistence type="predicted"/>
<dbReference type="OrthoDB" id="8894819at2"/>
<dbReference type="EMBL" id="LNTU01000012">
    <property type="protein sequence ID" value="KXF77830.1"/>
    <property type="molecule type" value="Genomic_DNA"/>
</dbReference>
<dbReference type="SUPFAM" id="SSF55729">
    <property type="entry name" value="Acyl-CoA N-acyltransferases (Nat)"/>
    <property type="match status" value="1"/>
</dbReference>
<dbReference type="Gene3D" id="3.40.630.30">
    <property type="match status" value="1"/>
</dbReference>
<organism evidence="2 3">
    <name type="scientific">Paramesorhizobium deserti</name>
    <dbReference type="NCBI Taxonomy" id="1494590"/>
    <lineage>
        <taxon>Bacteria</taxon>
        <taxon>Pseudomonadati</taxon>
        <taxon>Pseudomonadota</taxon>
        <taxon>Alphaproteobacteria</taxon>
        <taxon>Hyphomicrobiales</taxon>
        <taxon>Phyllobacteriaceae</taxon>
        <taxon>Paramesorhizobium</taxon>
    </lineage>
</organism>
<sequence length="197" mass="21746">MRDHAPIEIATAPLTPERWSDFADLFGPRGACYDCWCLHFRLPPKLRQSLSGPEKRDLMRRRVEEGPPPGILAYGGDEAIGWMQIGPRADVPEWNNKGRVSAPLDDAPMGDRAVWAVSCFFARSSARGKGISHVLLASGIDFARANGARVLEACPMDRAKQSKSIGLFVGSTRVFEVAGFEKLAVRKEGRPLMRLEL</sequence>
<name>A0A135HXA0_9HYPH</name>
<dbReference type="Pfam" id="PF00583">
    <property type="entry name" value="Acetyltransf_1"/>
    <property type="match status" value="1"/>
</dbReference>
<comment type="caution">
    <text evidence="2">The sequence shown here is derived from an EMBL/GenBank/DDBJ whole genome shotgun (WGS) entry which is preliminary data.</text>
</comment>
<evidence type="ECO:0000313" key="3">
    <source>
        <dbReference type="Proteomes" id="UP000070107"/>
    </source>
</evidence>
<keyword evidence="2" id="KW-0808">Transferase</keyword>
<keyword evidence="3" id="KW-1185">Reference proteome</keyword>
<dbReference type="PROSITE" id="PS51186">
    <property type="entry name" value="GNAT"/>
    <property type="match status" value="1"/>
</dbReference>
<feature type="domain" description="N-acetyltransferase" evidence="1">
    <location>
        <begin position="9"/>
        <end position="197"/>
    </location>
</feature>
<dbReference type="InterPro" id="IPR016181">
    <property type="entry name" value="Acyl_CoA_acyltransferase"/>
</dbReference>
<accession>A0A135HXA0</accession>
<dbReference type="STRING" id="1494590.ATN84_09865"/>
<gene>
    <name evidence="2" type="ORF">ATN84_09865</name>
</gene>
<dbReference type="GO" id="GO:0016747">
    <property type="term" value="F:acyltransferase activity, transferring groups other than amino-acyl groups"/>
    <property type="evidence" value="ECO:0007669"/>
    <property type="project" value="InterPro"/>
</dbReference>
<evidence type="ECO:0000259" key="1">
    <source>
        <dbReference type="PROSITE" id="PS51186"/>
    </source>
</evidence>
<protein>
    <submittedName>
        <fullName evidence="2">Acetyltransferase</fullName>
    </submittedName>
</protein>
<reference evidence="2 3" key="1">
    <citation type="submission" date="2015-11" db="EMBL/GenBank/DDBJ databases">
        <title>Draft genome sequence of Paramesorhizobium deserti A-3-E, a strain highly resistant to diverse beta-lactam antibiotics.</title>
        <authorList>
            <person name="Lv R."/>
            <person name="Yang X."/>
            <person name="Fang N."/>
            <person name="Guo J."/>
            <person name="Luo X."/>
            <person name="Peng F."/>
            <person name="Yang R."/>
            <person name="Cui Y."/>
            <person name="Fang C."/>
            <person name="Song Y."/>
        </authorList>
    </citation>
    <scope>NUCLEOTIDE SEQUENCE [LARGE SCALE GENOMIC DNA]</scope>
    <source>
        <strain evidence="2 3">A-3-E</strain>
    </source>
</reference>